<gene>
    <name evidence="9" type="ORF">SAMN02745154_00592</name>
</gene>
<evidence type="ECO:0000313" key="10">
    <source>
        <dbReference type="Proteomes" id="UP000190389"/>
    </source>
</evidence>
<evidence type="ECO:0000313" key="9">
    <source>
        <dbReference type="EMBL" id="SJZ60276.1"/>
    </source>
</evidence>
<evidence type="ECO:0000256" key="2">
    <source>
        <dbReference type="ARBA" id="ARBA00022448"/>
    </source>
</evidence>
<organism evidence="9 10">
    <name type="scientific">Mycoplasmopsis verecunda</name>
    <dbReference type="NCBI Taxonomy" id="171291"/>
    <lineage>
        <taxon>Bacteria</taxon>
        <taxon>Bacillati</taxon>
        <taxon>Mycoplasmatota</taxon>
        <taxon>Mycoplasmoidales</taxon>
        <taxon>Metamycoplasmataceae</taxon>
        <taxon>Mycoplasmopsis</taxon>
    </lineage>
</organism>
<dbReference type="CDD" id="cd02947">
    <property type="entry name" value="TRX_family"/>
    <property type="match status" value="1"/>
</dbReference>
<feature type="domain" description="Thioredoxin" evidence="8">
    <location>
        <begin position="1"/>
        <end position="101"/>
    </location>
</feature>
<sequence>MLYESDKEQFETALSKKPELLLEVFYASWCGPCRMYKGSLDELVEKHNVDVYRINIDDNRAYATEAMVASIPYTRVYRDGKLVSTFLGYKPYGELKEILGL</sequence>
<dbReference type="AlphaFoldDB" id="A0A1T4M041"/>
<dbReference type="InterPro" id="IPR036249">
    <property type="entry name" value="Thioredoxin-like_sf"/>
</dbReference>
<keyword evidence="2" id="KW-0813">Transport</keyword>
<keyword evidence="5 7" id="KW-0676">Redox-active center</keyword>
<reference evidence="10" key="1">
    <citation type="submission" date="2017-02" db="EMBL/GenBank/DDBJ databases">
        <authorList>
            <person name="Varghese N."/>
            <person name="Submissions S."/>
        </authorList>
    </citation>
    <scope>NUCLEOTIDE SEQUENCE [LARGE SCALE GENOMIC DNA]</scope>
    <source>
        <strain evidence="10">ATCC 27862</strain>
    </source>
</reference>
<evidence type="ECO:0000256" key="1">
    <source>
        <dbReference type="ARBA" id="ARBA00008987"/>
    </source>
</evidence>
<evidence type="ECO:0000256" key="3">
    <source>
        <dbReference type="ARBA" id="ARBA00022982"/>
    </source>
</evidence>
<dbReference type="PANTHER" id="PTHR45663">
    <property type="entry name" value="GEO12009P1"/>
    <property type="match status" value="1"/>
</dbReference>
<dbReference type="InterPro" id="IPR005746">
    <property type="entry name" value="Thioredoxin"/>
</dbReference>
<evidence type="ECO:0000259" key="8">
    <source>
        <dbReference type="PROSITE" id="PS51352"/>
    </source>
</evidence>
<keyword evidence="3" id="KW-0249">Electron transport</keyword>
<evidence type="ECO:0000256" key="6">
    <source>
        <dbReference type="PIRNR" id="PIRNR000077"/>
    </source>
</evidence>
<dbReference type="RefSeq" id="WP_078747308.1">
    <property type="nucleotide sequence ID" value="NZ_CP137850.1"/>
</dbReference>
<dbReference type="Pfam" id="PF00085">
    <property type="entry name" value="Thioredoxin"/>
    <property type="match status" value="1"/>
</dbReference>
<dbReference type="OrthoDB" id="9790390at2"/>
<accession>A0A1T4M041</accession>
<feature type="disulfide bond" description="Redox-active" evidence="7">
    <location>
        <begin position="30"/>
        <end position="33"/>
    </location>
</feature>
<dbReference type="PROSITE" id="PS51352">
    <property type="entry name" value="THIOREDOXIN_2"/>
    <property type="match status" value="1"/>
</dbReference>
<dbReference type="Gene3D" id="3.40.30.10">
    <property type="entry name" value="Glutaredoxin"/>
    <property type="match status" value="1"/>
</dbReference>
<dbReference type="InterPro" id="IPR013766">
    <property type="entry name" value="Thioredoxin_domain"/>
</dbReference>
<keyword evidence="10" id="KW-1185">Reference proteome</keyword>
<comment type="similarity">
    <text evidence="1 6">Belongs to the thioredoxin family.</text>
</comment>
<keyword evidence="4 7" id="KW-1015">Disulfide bond</keyword>
<name>A0A1T4M041_9BACT</name>
<protein>
    <recommendedName>
        <fullName evidence="6">Thioredoxin</fullName>
    </recommendedName>
</protein>
<evidence type="ECO:0000256" key="7">
    <source>
        <dbReference type="PIRSR" id="PIRSR000077-4"/>
    </source>
</evidence>
<evidence type="ECO:0000256" key="4">
    <source>
        <dbReference type="ARBA" id="ARBA00023157"/>
    </source>
</evidence>
<dbReference type="GO" id="GO:0005737">
    <property type="term" value="C:cytoplasm"/>
    <property type="evidence" value="ECO:0007669"/>
    <property type="project" value="TreeGrafter"/>
</dbReference>
<dbReference type="GO" id="GO:0015035">
    <property type="term" value="F:protein-disulfide reductase activity"/>
    <property type="evidence" value="ECO:0007669"/>
    <property type="project" value="InterPro"/>
</dbReference>
<dbReference type="STRING" id="171291.SAMN02745154_00592"/>
<dbReference type="EMBL" id="FUXF01000025">
    <property type="protein sequence ID" value="SJZ60276.1"/>
    <property type="molecule type" value="Genomic_DNA"/>
</dbReference>
<dbReference type="PIRSF" id="PIRSF000077">
    <property type="entry name" value="Thioredoxin"/>
    <property type="match status" value="1"/>
</dbReference>
<dbReference type="PANTHER" id="PTHR45663:SF11">
    <property type="entry name" value="GEO12009P1"/>
    <property type="match status" value="1"/>
</dbReference>
<dbReference type="SUPFAM" id="SSF52833">
    <property type="entry name" value="Thioredoxin-like"/>
    <property type="match status" value="1"/>
</dbReference>
<proteinExistence type="inferred from homology"/>
<evidence type="ECO:0000256" key="5">
    <source>
        <dbReference type="ARBA" id="ARBA00023284"/>
    </source>
</evidence>
<dbReference type="Proteomes" id="UP000190389">
    <property type="component" value="Unassembled WGS sequence"/>
</dbReference>